<comment type="caution">
    <text evidence="1">The sequence shown here is derived from an EMBL/GenBank/DDBJ whole genome shotgun (WGS) entry which is preliminary data.</text>
</comment>
<keyword evidence="2" id="KW-1185">Reference proteome</keyword>
<dbReference type="Proteomes" id="UP000784294">
    <property type="component" value="Unassembled WGS sequence"/>
</dbReference>
<sequence>MEMHSRRDIRKVQSSGTTLHFEGKVGWKQFGIRPHRKSKELCRVERNNELREDVIGSPSCDPDGTVLSFRLYRCDRHHLSKITYFME</sequence>
<proteinExistence type="predicted"/>
<evidence type="ECO:0000313" key="1">
    <source>
        <dbReference type="EMBL" id="VEL18829.1"/>
    </source>
</evidence>
<dbReference type="EMBL" id="CAAALY010038912">
    <property type="protein sequence ID" value="VEL18829.1"/>
    <property type="molecule type" value="Genomic_DNA"/>
</dbReference>
<organism evidence="1 2">
    <name type="scientific">Protopolystoma xenopodis</name>
    <dbReference type="NCBI Taxonomy" id="117903"/>
    <lineage>
        <taxon>Eukaryota</taxon>
        <taxon>Metazoa</taxon>
        <taxon>Spiralia</taxon>
        <taxon>Lophotrochozoa</taxon>
        <taxon>Platyhelminthes</taxon>
        <taxon>Monogenea</taxon>
        <taxon>Polyopisthocotylea</taxon>
        <taxon>Polystomatidea</taxon>
        <taxon>Polystomatidae</taxon>
        <taxon>Protopolystoma</taxon>
    </lineage>
</organism>
<protein>
    <submittedName>
        <fullName evidence="1">Uncharacterized protein</fullName>
    </submittedName>
</protein>
<accession>A0A448WS24</accession>
<dbReference type="AlphaFoldDB" id="A0A448WS24"/>
<name>A0A448WS24_9PLAT</name>
<gene>
    <name evidence="1" type="ORF">PXEA_LOCUS12269</name>
</gene>
<reference evidence="1" key="1">
    <citation type="submission" date="2018-11" db="EMBL/GenBank/DDBJ databases">
        <authorList>
            <consortium name="Pathogen Informatics"/>
        </authorList>
    </citation>
    <scope>NUCLEOTIDE SEQUENCE</scope>
</reference>
<evidence type="ECO:0000313" key="2">
    <source>
        <dbReference type="Proteomes" id="UP000784294"/>
    </source>
</evidence>